<organism evidence="1 2">
    <name type="scientific">Nicotiana tabacum</name>
    <name type="common">Common tobacco</name>
    <dbReference type="NCBI Taxonomy" id="4097"/>
    <lineage>
        <taxon>Eukaryota</taxon>
        <taxon>Viridiplantae</taxon>
        <taxon>Streptophyta</taxon>
        <taxon>Embryophyta</taxon>
        <taxon>Tracheophyta</taxon>
        <taxon>Spermatophyta</taxon>
        <taxon>Magnoliopsida</taxon>
        <taxon>eudicotyledons</taxon>
        <taxon>Gunneridae</taxon>
        <taxon>Pentapetalae</taxon>
        <taxon>asterids</taxon>
        <taxon>lamiids</taxon>
        <taxon>Solanales</taxon>
        <taxon>Solanaceae</taxon>
        <taxon>Nicotianoideae</taxon>
        <taxon>Nicotianeae</taxon>
        <taxon>Nicotiana</taxon>
    </lineage>
</organism>
<accession>A0AC58RUI3</accession>
<protein>
    <submittedName>
        <fullName evidence="2">Uncharacterized protein LOC142163031</fullName>
    </submittedName>
</protein>
<proteinExistence type="predicted"/>
<evidence type="ECO:0000313" key="2">
    <source>
        <dbReference type="RefSeq" id="XP_075076382.1"/>
    </source>
</evidence>
<gene>
    <name evidence="2" type="primary">LOC142163031</name>
</gene>
<name>A0AC58RUI3_TOBAC</name>
<reference evidence="1" key="1">
    <citation type="journal article" date="2014" name="Nat. Commun.">
        <title>The tobacco genome sequence and its comparison with those of tomato and potato.</title>
        <authorList>
            <person name="Sierro N."/>
            <person name="Battey J.N."/>
            <person name="Ouadi S."/>
            <person name="Bakaher N."/>
            <person name="Bovet L."/>
            <person name="Willig A."/>
            <person name="Goepfert S."/>
            <person name="Peitsch M.C."/>
            <person name="Ivanov N.V."/>
        </authorList>
    </citation>
    <scope>NUCLEOTIDE SEQUENCE [LARGE SCALE GENOMIC DNA]</scope>
</reference>
<evidence type="ECO:0000313" key="1">
    <source>
        <dbReference type="Proteomes" id="UP000790787"/>
    </source>
</evidence>
<reference evidence="2" key="2">
    <citation type="submission" date="2025-08" db="UniProtKB">
        <authorList>
            <consortium name="RefSeq"/>
        </authorList>
    </citation>
    <scope>IDENTIFICATION</scope>
    <source>
        <tissue evidence="2">Leaf</tissue>
    </source>
</reference>
<keyword evidence="1" id="KW-1185">Reference proteome</keyword>
<sequence length="702" mass="81741">MSMEIVNVGTTVPTLIPILLQHSGEWVSESKFVNFLVNGVLINSDCSYDYFVDETYKQLGRDSITSAMEIKYTVKDDYVAIPIYNDMSVRLYMEMKKKNLDITEYPLCITLKTLYSSVECSYSSSYLSDNLLATTSAGNLLATTSVGLQCQNIEEVHGTNIVEMMDNHVKEDKIEILKGNCIIDNPQHEEIAEGQLYWDKNTLISVMKHYAIRKKYQFIVDRSSTTRYCLTCMDESCKWSLRSSSLHKSNVFKVRRFNDVHTCLEMSRLFLQRHATSSTIAKMICNKYTNPKTIYTPTDIMSDMKQQYAINMSYIKAYRTKEKALELLRGIPRESYRKLPGHLYMINMTNPGSVTRLHKSEDMRFMYVFIALNASIIGWKYCYPIVVVDGTFLKSSHRGTMLTASAQDAAGKIFPLAYAVVDSENDASWEWFCEMFRQAFGERERMCIVSDRHASILRGASIVYPEVSHCVCIFHLWNNIKKQFKKNHDRLREVFFAMARAYKIEDFNRLMEDMDIIDKRVRGYLFQVGYEKWSIVHSTVNRSMVMTSNIAESLNARNREARELPIMSLLDYMMNLVMEWNNTNRMTAMSTFIDIGQKYHEVLKENNYLSQKMTVKPSTDYVYVVMDAEQRRNIVCIQKRECWCKRFQVDEIPCPHAMAVLDYTHMEAPKYCSSYYTKEYFKKTYEVPVNPLPDETTWDLPT</sequence>
<dbReference type="RefSeq" id="XP_075076382.1">
    <property type="nucleotide sequence ID" value="XM_075220281.1"/>
</dbReference>
<dbReference type="Proteomes" id="UP000790787">
    <property type="component" value="Chromosome 8"/>
</dbReference>